<dbReference type="Pfam" id="PF11923">
    <property type="entry name" value="NFACT-C"/>
    <property type="match status" value="1"/>
</dbReference>
<dbReference type="HOGENOM" id="CLU_003612_1_1_1"/>
<dbReference type="GO" id="GO:1990112">
    <property type="term" value="C:RQC complex"/>
    <property type="evidence" value="ECO:0007669"/>
    <property type="project" value="EnsemblFungi"/>
</dbReference>
<accession>G0RQQ2</accession>
<dbReference type="InterPro" id="IPR008532">
    <property type="entry name" value="NFACT_RNA-bd"/>
</dbReference>
<gene>
    <name evidence="10" type="ORF">TRIREDRAFT_50491</name>
</gene>
<dbReference type="RefSeq" id="XP_006967563.1">
    <property type="nucleotide sequence ID" value="XM_006967501.1"/>
</dbReference>
<reference evidence="10 11" key="1">
    <citation type="journal article" date="2008" name="Nat. Biotechnol.">
        <title>Genome sequencing and analysis of the biomass-degrading fungus Trichoderma reesei (syn. Hypocrea jecorina).</title>
        <authorList>
            <person name="Martinez D."/>
            <person name="Berka R.M."/>
            <person name="Henrissat B."/>
            <person name="Saloheimo M."/>
            <person name="Arvas M."/>
            <person name="Baker S.E."/>
            <person name="Chapman J."/>
            <person name="Chertkov O."/>
            <person name="Coutinho P.M."/>
            <person name="Cullen D."/>
            <person name="Danchin E.G."/>
            <person name="Grigoriev I.V."/>
            <person name="Harris P."/>
            <person name="Jackson M."/>
            <person name="Kubicek C.P."/>
            <person name="Han C.S."/>
            <person name="Ho I."/>
            <person name="Larrondo L.F."/>
            <person name="de Leon A.L."/>
            <person name="Magnuson J.K."/>
            <person name="Merino S."/>
            <person name="Misra M."/>
            <person name="Nelson B."/>
            <person name="Putnam N."/>
            <person name="Robbertse B."/>
            <person name="Salamov A.A."/>
            <person name="Schmoll M."/>
            <person name="Terry A."/>
            <person name="Thayer N."/>
            <person name="Westerholm-Parvinen A."/>
            <person name="Schoch C.L."/>
            <person name="Yao J."/>
            <person name="Barabote R."/>
            <person name="Nelson M.A."/>
            <person name="Detter C."/>
            <person name="Bruce D."/>
            <person name="Kuske C.R."/>
            <person name="Xie G."/>
            <person name="Richardson P."/>
            <person name="Rokhsar D.S."/>
            <person name="Lucas S.M."/>
            <person name="Rubin E.M."/>
            <person name="Dunn-Coleman N."/>
            <person name="Ward M."/>
            <person name="Brettin T.S."/>
        </authorList>
    </citation>
    <scope>NUCLEOTIDE SEQUENCE [LARGE SCALE GENOMIC DNA]</scope>
    <source>
        <strain evidence="10 11">QM6a</strain>
    </source>
</reference>
<feature type="region of interest" description="Disordered" evidence="7">
    <location>
        <begin position="1049"/>
        <end position="1078"/>
    </location>
</feature>
<dbReference type="InterPro" id="IPR051608">
    <property type="entry name" value="RQC_Subunit_NEMF"/>
</dbReference>
<keyword evidence="11" id="KW-1185">Reference proteome</keyword>
<dbReference type="STRING" id="431241.G0RQQ2"/>
<organism evidence="11">
    <name type="scientific">Hypocrea jecorina (strain QM6a)</name>
    <name type="common">Trichoderma reesei</name>
    <dbReference type="NCBI Taxonomy" id="431241"/>
    <lineage>
        <taxon>Eukaryota</taxon>
        <taxon>Fungi</taxon>
        <taxon>Dikarya</taxon>
        <taxon>Ascomycota</taxon>
        <taxon>Pezizomycotina</taxon>
        <taxon>Sordariomycetes</taxon>
        <taxon>Hypocreomycetidae</taxon>
        <taxon>Hypocreales</taxon>
        <taxon>Hypocreaceae</taxon>
        <taxon>Trichoderma</taxon>
    </lineage>
</organism>
<dbReference type="AlphaFoldDB" id="G0RQQ2"/>
<dbReference type="KEGG" id="tre:TRIREDRAFT_50491"/>
<dbReference type="GeneID" id="18485325"/>
<feature type="compositionally biased region" description="Gly residues" evidence="7">
    <location>
        <begin position="1051"/>
        <end position="1078"/>
    </location>
</feature>
<name>G0RQQ2_HYPJQ</name>
<dbReference type="Proteomes" id="UP000008984">
    <property type="component" value="Unassembled WGS sequence"/>
</dbReference>
<feature type="compositionally biased region" description="Acidic residues" evidence="7">
    <location>
        <begin position="715"/>
        <end position="739"/>
    </location>
</feature>
<dbReference type="GO" id="GO:0010494">
    <property type="term" value="C:cytoplasmic stress granule"/>
    <property type="evidence" value="ECO:0007669"/>
    <property type="project" value="EnsemblFungi"/>
</dbReference>
<feature type="compositionally biased region" description="Basic residues" evidence="7">
    <location>
        <begin position="844"/>
        <end position="859"/>
    </location>
</feature>
<dbReference type="PANTHER" id="PTHR15239:SF6">
    <property type="entry name" value="RIBOSOME QUALITY CONTROL COMPLEX SUBUNIT NEMF"/>
    <property type="match status" value="1"/>
</dbReference>
<dbReference type="FunFam" id="2.30.310.10:FF:000003">
    <property type="entry name" value="Zinc knuckle domain containing protein"/>
    <property type="match status" value="1"/>
</dbReference>
<dbReference type="Pfam" id="PF05833">
    <property type="entry name" value="NFACT_N"/>
    <property type="match status" value="1"/>
</dbReference>
<evidence type="ECO:0000256" key="2">
    <source>
        <dbReference type="ARBA" id="ARBA00008318"/>
    </source>
</evidence>
<dbReference type="OrthoDB" id="207084at2759"/>
<evidence type="ECO:0000259" key="9">
    <source>
        <dbReference type="Pfam" id="PF11923"/>
    </source>
</evidence>
<feature type="region of interest" description="Disordered" evidence="7">
    <location>
        <begin position="445"/>
        <end position="478"/>
    </location>
</feature>
<evidence type="ECO:0000256" key="3">
    <source>
        <dbReference type="ARBA" id="ARBA00022490"/>
    </source>
</evidence>
<protein>
    <recommendedName>
        <fullName evidence="5">Ribosome quality control complex subunit 2</fullName>
    </recommendedName>
</protein>
<keyword evidence="4 6" id="KW-0175">Coiled coil</keyword>
<dbReference type="GO" id="GO:0000049">
    <property type="term" value="F:tRNA binding"/>
    <property type="evidence" value="ECO:0007669"/>
    <property type="project" value="EnsemblFungi"/>
</dbReference>
<dbReference type="InterPro" id="IPR021846">
    <property type="entry name" value="NFACT-C"/>
</dbReference>
<evidence type="ECO:0000313" key="11">
    <source>
        <dbReference type="Proteomes" id="UP000008984"/>
    </source>
</evidence>
<proteinExistence type="inferred from homology"/>
<dbReference type="GO" id="GO:0022626">
    <property type="term" value="C:cytosolic ribosome"/>
    <property type="evidence" value="ECO:0007669"/>
    <property type="project" value="EnsemblFungi"/>
</dbReference>
<dbReference type="Gene3D" id="2.30.310.10">
    <property type="entry name" value="ibrinogen binding protein from staphylococcus aureus domain"/>
    <property type="match status" value="1"/>
</dbReference>
<feature type="region of interest" description="Disordered" evidence="7">
    <location>
        <begin position="696"/>
        <end position="923"/>
    </location>
</feature>
<evidence type="ECO:0000259" key="8">
    <source>
        <dbReference type="Pfam" id="PF05670"/>
    </source>
</evidence>
<feature type="coiled-coil region" evidence="6">
    <location>
        <begin position="338"/>
        <end position="369"/>
    </location>
</feature>
<comment type="subcellular location">
    <subcellularLocation>
        <location evidence="1">Cytoplasm</location>
    </subcellularLocation>
</comment>
<dbReference type="VEuPathDB" id="FungiDB:TRIREDRAFT_50491"/>
<feature type="compositionally biased region" description="Basic and acidic residues" evidence="7">
    <location>
        <begin position="883"/>
        <end position="903"/>
    </location>
</feature>
<feature type="compositionally biased region" description="Basic and acidic residues" evidence="7">
    <location>
        <begin position="911"/>
        <end position="923"/>
    </location>
</feature>
<evidence type="ECO:0000256" key="7">
    <source>
        <dbReference type="SAM" id="MobiDB-lite"/>
    </source>
</evidence>
<dbReference type="Pfam" id="PF05670">
    <property type="entry name" value="NFACT-R_1"/>
    <property type="match status" value="1"/>
</dbReference>
<dbReference type="GO" id="GO:0043023">
    <property type="term" value="F:ribosomal large subunit binding"/>
    <property type="evidence" value="ECO:0007669"/>
    <property type="project" value="EnsemblFungi"/>
</dbReference>
<evidence type="ECO:0000313" key="10">
    <source>
        <dbReference type="EMBL" id="EGR46688.1"/>
    </source>
</evidence>
<feature type="domain" description="NFACT RNA-binding" evidence="8">
    <location>
        <begin position="556"/>
        <end position="669"/>
    </location>
</feature>
<dbReference type="GO" id="GO:0043043">
    <property type="term" value="P:peptide biosynthetic process"/>
    <property type="evidence" value="ECO:0007669"/>
    <property type="project" value="EnsemblFungi"/>
</dbReference>
<evidence type="ECO:0000256" key="5">
    <source>
        <dbReference type="ARBA" id="ARBA00070414"/>
    </source>
</evidence>
<dbReference type="EMBL" id="GL985072">
    <property type="protein sequence ID" value="EGR46688.1"/>
    <property type="molecule type" value="Genomic_DNA"/>
</dbReference>
<comment type="similarity">
    <text evidence="2">Belongs to the NEMF family.</text>
</comment>
<feature type="compositionally biased region" description="Acidic residues" evidence="7">
    <location>
        <begin position="798"/>
        <end position="809"/>
    </location>
</feature>
<dbReference type="PANTHER" id="PTHR15239">
    <property type="entry name" value="NUCLEAR EXPORT MEDIATOR FACTOR NEMF"/>
    <property type="match status" value="1"/>
</dbReference>
<evidence type="ECO:0000256" key="6">
    <source>
        <dbReference type="SAM" id="Coils"/>
    </source>
</evidence>
<evidence type="ECO:0000256" key="4">
    <source>
        <dbReference type="ARBA" id="ARBA00023054"/>
    </source>
</evidence>
<feature type="compositionally biased region" description="Acidic residues" evidence="7">
    <location>
        <begin position="445"/>
        <end position="468"/>
    </location>
</feature>
<feature type="domain" description="NFACT protein C-terminal" evidence="9">
    <location>
        <begin position="940"/>
        <end position="1047"/>
    </location>
</feature>
<feature type="compositionally biased region" description="Low complexity" evidence="7">
    <location>
        <begin position="826"/>
        <end position="843"/>
    </location>
</feature>
<sequence>MKQRFSSLDVKVIAHELQASLVTLRLSNVYDLSSKILLLKFAKPDNKQQLLIDNGFRCHLTDFARTTAAAPSAFVARLRKYLKTRRLTSVAQVGTDRILEFQFSDGQYRLFLEFFASGNIILTDADLKILAISRNVSEGDGQEAQGVGLQYSLENRQNYGGIPALTKERVKDALKAAAEKAEASTLASTFGKKTKGKSGGDLRKALAVSITELPPVLVENVLQANNFDISAKPADIVDNEPLLDALVNHLSEARDVVENIIASSTCKGYIFAKRRTTPSSAPDDAEQAQKHEGLLYEDFHPFVPQKFKNDPSIQVLEFDGYNRTVDEFFSSLEGQKLESRLTGREEAARKKLEAARQEQAKRIQGLQDAQAMNYRKAAAIEANVERVQEAMDAVNGLLAQGMDWVDIGKLIEREKKRQNPVAEIISLPLKLADNTITLLLAEEAFDEDEAEEEEDNPFETDDSDSEEDQGGKATSKDKKTDKLLTVDIVLNMSPWSNAREYYEERRSAAMKQEKTQQQATKALKSTEQKIAEDLKKGLKQEKALLQPIRKQMWFEKFLWFISSDGYLVLGGKDPQQSEILYRRYLRKGDVYCHADIRGAANIVIKNNPNMPDAPIPPATLSQAGSLSVCTSEAWDSKAGMGAWWVNADQVSKTTPSGDILPAGTFTIQGKKNYLPPTQLLLGLGFAFKISEQSKGNHLKHRVHDGRSSTATEAATGDEGEAQNTEGIDDQEDSDSEPEDNQPGHEERANPLQSSGIGEETADDAADKLSAVKISDQPGNDEPTPPSEDAVEGQQGEGANEEEDDNEENEVAPSESGTEVSKAASRASNTTSLATGASSAATQKRGQKRGQKGKAKKIAQKYKDQDEEDRATAEALIGATVGRQRAEAEAAAKAQRQAELEAMKERRRAQHERKQKEVAEQEELRRAMLNEGLDVQEPDEAERATNLDTLVGTPLAGDEILEVIPVCAPWSALVRYKYKVKLQPGSVKKGKAIKEVLERLKTDSARKGVVDEAARDTEKMWPREVELIKGLKPEEIANCVPVSKLRVMMTGASGGSGSGGGGGKGKGGGGGKSQGKGGK</sequence>
<feature type="non-terminal residue" evidence="10">
    <location>
        <position position="1078"/>
    </location>
</feature>
<dbReference type="GO" id="GO:0140708">
    <property type="term" value="P:CAT tailing"/>
    <property type="evidence" value="ECO:0007669"/>
    <property type="project" value="EnsemblFungi"/>
</dbReference>
<evidence type="ECO:0000256" key="1">
    <source>
        <dbReference type="ARBA" id="ARBA00004496"/>
    </source>
</evidence>
<dbReference type="GO" id="GO:1904678">
    <property type="term" value="F:alpha-aminoacyl-tRNA binding"/>
    <property type="evidence" value="ECO:0007669"/>
    <property type="project" value="EnsemblFungi"/>
</dbReference>
<keyword evidence="3" id="KW-0963">Cytoplasm</keyword>
<dbReference type="eggNOG" id="KOG2030">
    <property type="taxonomic scope" value="Eukaryota"/>
</dbReference>